<sequence>MTVIVVEEVMSGQDIARLIAYLSEVLANGEAEDLCGQETVRLTKRPGIPSAEALEEFVDLYGDDECYDADHRDDCSCRRDAADSDPRWGVLVQGIRSCGPVLYVACPSVGTHGRLSDCWMCWGDVMRGVIEESEAVTPAPRVGER</sequence>
<accession>A0A6J7EXH6</accession>
<dbReference type="AlphaFoldDB" id="A0A6J7EXH6"/>
<gene>
    <name evidence="1" type="ORF">UFOPK3402_02013</name>
</gene>
<organism evidence="1">
    <name type="scientific">freshwater metagenome</name>
    <dbReference type="NCBI Taxonomy" id="449393"/>
    <lineage>
        <taxon>unclassified sequences</taxon>
        <taxon>metagenomes</taxon>
        <taxon>ecological metagenomes</taxon>
    </lineage>
</organism>
<reference evidence="1" key="1">
    <citation type="submission" date="2020-05" db="EMBL/GenBank/DDBJ databases">
        <authorList>
            <person name="Chiriac C."/>
            <person name="Salcher M."/>
            <person name="Ghai R."/>
            <person name="Kavagutti S V."/>
        </authorList>
    </citation>
    <scope>NUCLEOTIDE SEQUENCE</scope>
</reference>
<proteinExistence type="predicted"/>
<name>A0A6J7EXH6_9ZZZZ</name>
<evidence type="ECO:0000313" key="1">
    <source>
        <dbReference type="EMBL" id="CAB4887051.1"/>
    </source>
</evidence>
<dbReference type="EMBL" id="CAFBLS010000340">
    <property type="protein sequence ID" value="CAB4887051.1"/>
    <property type="molecule type" value="Genomic_DNA"/>
</dbReference>
<protein>
    <submittedName>
        <fullName evidence="1">Unannotated protein</fullName>
    </submittedName>
</protein>